<dbReference type="STRING" id="311410.LA5095_03651"/>
<proteinExistence type="predicted"/>
<organism evidence="3 4">
    <name type="scientific">Roseibium album</name>
    <dbReference type="NCBI Taxonomy" id="311410"/>
    <lineage>
        <taxon>Bacteria</taxon>
        <taxon>Pseudomonadati</taxon>
        <taxon>Pseudomonadota</taxon>
        <taxon>Alphaproteobacteria</taxon>
        <taxon>Hyphomicrobiales</taxon>
        <taxon>Stappiaceae</taxon>
        <taxon>Roseibium</taxon>
    </lineage>
</organism>
<dbReference type="PANTHER" id="PTHR30466">
    <property type="entry name" value="FLAVIN REDUCTASE"/>
    <property type="match status" value="1"/>
</dbReference>
<dbReference type="SMART" id="SM00903">
    <property type="entry name" value="Flavin_Reduct"/>
    <property type="match status" value="1"/>
</dbReference>
<dbReference type="EC" id="1.5.1.42" evidence="3"/>
<evidence type="ECO:0000313" key="4">
    <source>
        <dbReference type="Proteomes" id="UP000049983"/>
    </source>
</evidence>
<dbReference type="InterPro" id="IPR002563">
    <property type="entry name" value="Flavin_Rdtase-like_dom"/>
</dbReference>
<dbReference type="SUPFAM" id="SSF50475">
    <property type="entry name" value="FMN-binding split barrel"/>
    <property type="match status" value="1"/>
</dbReference>
<accession>A0A0M7AND9</accession>
<evidence type="ECO:0000259" key="2">
    <source>
        <dbReference type="SMART" id="SM00903"/>
    </source>
</evidence>
<sequence length="307" mass="33126">MSAIDPRDLRDAFGRFMTGVTVVTGLDGDGTPVGFTANSFSSVSLNPPLLLVCPGKFLSSFNVFSACRNFSVSVLSEGQEDVANTFAGYKGDRFARVAHTSNSHGVPVIDGAIAAFSCRTHQVIPAGDHIVLIGEVTEFRQGEGRGLGYSGGQFFSLGLEHQARDPGARKNICGALIEVEGGVLLKPSPDGYRLPECIAPDRTALRECLKEELSHLGIDVELGPVFSVFDDRSKEVHFAYLLGKATSVNPVSEYERIPFSDLAGLTYSSSATARMLQRFAEEARTRNFNLYLGDLVSGETHRLNEKA</sequence>
<dbReference type="PANTHER" id="PTHR30466:SF1">
    <property type="entry name" value="FMN REDUCTASE (NADH) RUTF"/>
    <property type="match status" value="1"/>
</dbReference>
<dbReference type="GO" id="GO:0042602">
    <property type="term" value="F:riboflavin reductase (NADPH) activity"/>
    <property type="evidence" value="ECO:0007669"/>
    <property type="project" value="TreeGrafter"/>
</dbReference>
<dbReference type="GO" id="GO:0006208">
    <property type="term" value="P:pyrimidine nucleobase catabolic process"/>
    <property type="evidence" value="ECO:0007669"/>
    <property type="project" value="TreeGrafter"/>
</dbReference>
<dbReference type="Gene3D" id="3.90.79.10">
    <property type="entry name" value="Nucleoside Triphosphate Pyrophosphohydrolase"/>
    <property type="match status" value="1"/>
</dbReference>
<protein>
    <submittedName>
        <fullName evidence="3">FMN reductase (NADH) NtaB</fullName>
        <ecNumber evidence="3">1.5.1.42</ecNumber>
    </submittedName>
</protein>
<dbReference type="RefSeq" id="WP_055117472.1">
    <property type="nucleotide sequence ID" value="NZ_CXWA01000004.1"/>
</dbReference>
<dbReference type="OrthoDB" id="9792858at2"/>
<dbReference type="InterPro" id="IPR012349">
    <property type="entry name" value="Split_barrel_FMN-bd"/>
</dbReference>
<dbReference type="Gene3D" id="2.30.110.10">
    <property type="entry name" value="Electron Transport, Fmn-binding Protein, Chain A"/>
    <property type="match status" value="1"/>
</dbReference>
<reference evidence="4" key="1">
    <citation type="submission" date="2015-07" db="EMBL/GenBank/DDBJ databases">
        <authorList>
            <person name="Rodrigo-Torres Lidia"/>
            <person name="Arahal R.David."/>
        </authorList>
    </citation>
    <scope>NUCLEOTIDE SEQUENCE [LARGE SCALE GENOMIC DNA]</scope>
    <source>
        <strain evidence="4">CECT 5096</strain>
    </source>
</reference>
<keyword evidence="1 3" id="KW-0560">Oxidoreductase</keyword>
<gene>
    <name evidence="3" type="primary">ntaB</name>
    <name evidence="3" type="ORF">LA5096_04933</name>
</gene>
<evidence type="ECO:0000256" key="1">
    <source>
        <dbReference type="ARBA" id="ARBA00023002"/>
    </source>
</evidence>
<evidence type="ECO:0000313" key="3">
    <source>
        <dbReference type="EMBL" id="CTQ76913.1"/>
    </source>
</evidence>
<name>A0A0M7AND9_9HYPH</name>
<dbReference type="GO" id="GO:0010181">
    <property type="term" value="F:FMN binding"/>
    <property type="evidence" value="ECO:0007669"/>
    <property type="project" value="InterPro"/>
</dbReference>
<dbReference type="GeneID" id="97672208"/>
<dbReference type="Pfam" id="PF01613">
    <property type="entry name" value="Flavin_Reduct"/>
    <property type="match status" value="1"/>
</dbReference>
<dbReference type="Proteomes" id="UP000049983">
    <property type="component" value="Unassembled WGS sequence"/>
</dbReference>
<dbReference type="EMBL" id="CXWC01000013">
    <property type="protein sequence ID" value="CTQ76913.1"/>
    <property type="molecule type" value="Genomic_DNA"/>
</dbReference>
<dbReference type="GO" id="GO:0052874">
    <property type="term" value="F:FMN reductase (NADH) activity"/>
    <property type="evidence" value="ECO:0007669"/>
    <property type="project" value="UniProtKB-EC"/>
</dbReference>
<dbReference type="InterPro" id="IPR050268">
    <property type="entry name" value="NADH-dep_flavin_reductase"/>
</dbReference>
<feature type="domain" description="Flavin reductase like" evidence="2">
    <location>
        <begin position="13"/>
        <end position="156"/>
    </location>
</feature>
<dbReference type="AlphaFoldDB" id="A0A0M7AND9"/>
<keyword evidence="4" id="KW-1185">Reference proteome</keyword>